<feature type="domain" description="Capsule synthesis protein CapA" evidence="4">
    <location>
        <begin position="54"/>
        <end position="298"/>
    </location>
</feature>
<dbReference type="AlphaFoldDB" id="A0A1H8E338"/>
<feature type="region of interest" description="Disordered" evidence="2">
    <location>
        <begin position="25"/>
        <end position="44"/>
    </location>
</feature>
<dbReference type="Gene3D" id="3.60.21.10">
    <property type="match status" value="1"/>
</dbReference>
<dbReference type="STRING" id="551995.SAMN05192574_102543"/>
<evidence type="ECO:0000313" key="6">
    <source>
        <dbReference type="Proteomes" id="UP000198942"/>
    </source>
</evidence>
<keyword evidence="3" id="KW-0732">Signal</keyword>
<proteinExistence type="inferred from homology"/>
<dbReference type="InterPro" id="IPR029052">
    <property type="entry name" value="Metallo-depent_PP-like"/>
</dbReference>
<dbReference type="OrthoDB" id="9810906at2"/>
<gene>
    <name evidence="5" type="ORF">SAMN05192574_102543</name>
</gene>
<evidence type="ECO:0000256" key="3">
    <source>
        <dbReference type="SAM" id="SignalP"/>
    </source>
</evidence>
<dbReference type="RefSeq" id="WP_091209812.1">
    <property type="nucleotide sequence ID" value="NZ_FOCL01000002.1"/>
</dbReference>
<sequence length="382" mass="41031">MKFHLLLTAACLALFLQACNHPPSKKQVLAPAPKPKPDTATTATAAVQRDSSISIAAVGDMMLGTSYPNNYTLPPDSAKNSFNVIAGELRNADVTFGNLEGSLLDGGSPAHYKLHQRSKAYLFRMPTAYAGVFKDAGFNVLSLANNHIGDFGDTGRMSTTRVLDSIGINYGGLLSHPSTVFERNGIKYGFCAFAPNANTLPILDLKNATRIISELKQRCDIVIVSFHGGGEGVDYEHVPFAMESFISEKRGDVHAFAHNAIDAGADIILGNGPHVNRAMEVYKNRLIAYSLGNFCTYKSVSVAGVCGLAPLLKVKLNKKGEFLNGRIISLRQAHDKGLELDSLNRAAIRIRELTEADFPGAGLLISDAGEISLNPVIQSESL</sequence>
<dbReference type="EMBL" id="FOCL01000002">
    <property type="protein sequence ID" value="SEN13197.1"/>
    <property type="molecule type" value="Genomic_DNA"/>
</dbReference>
<comment type="similarity">
    <text evidence="1">Belongs to the CapA family.</text>
</comment>
<dbReference type="PROSITE" id="PS51257">
    <property type="entry name" value="PROKAR_LIPOPROTEIN"/>
    <property type="match status" value="1"/>
</dbReference>
<dbReference type="SMART" id="SM00854">
    <property type="entry name" value="PGA_cap"/>
    <property type="match status" value="1"/>
</dbReference>
<dbReference type="InterPro" id="IPR052169">
    <property type="entry name" value="CW_Biosynth-Accessory"/>
</dbReference>
<dbReference type="PANTHER" id="PTHR33393:SF11">
    <property type="entry name" value="POLYGLUTAMINE SYNTHESIS ACCESSORY PROTEIN RV0574C-RELATED"/>
    <property type="match status" value="1"/>
</dbReference>
<protein>
    <submittedName>
        <fullName evidence="5">Capsule synthesis protein PGA_cap</fullName>
    </submittedName>
</protein>
<dbReference type="Proteomes" id="UP000198942">
    <property type="component" value="Unassembled WGS sequence"/>
</dbReference>
<dbReference type="CDD" id="cd07381">
    <property type="entry name" value="MPP_CapA"/>
    <property type="match status" value="1"/>
</dbReference>
<evidence type="ECO:0000259" key="4">
    <source>
        <dbReference type="SMART" id="SM00854"/>
    </source>
</evidence>
<feature type="chain" id="PRO_5011720601" evidence="3">
    <location>
        <begin position="21"/>
        <end position="382"/>
    </location>
</feature>
<dbReference type="Pfam" id="PF09587">
    <property type="entry name" value="PGA_cap"/>
    <property type="match status" value="1"/>
</dbReference>
<evidence type="ECO:0000313" key="5">
    <source>
        <dbReference type="EMBL" id="SEN13197.1"/>
    </source>
</evidence>
<dbReference type="PANTHER" id="PTHR33393">
    <property type="entry name" value="POLYGLUTAMINE SYNTHESIS ACCESSORY PROTEIN RV0574C-RELATED"/>
    <property type="match status" value="1"/>
</dbReference>
<keyword evidence="6" id="KW-1185">Reference proteome</keyword>
<dbReference type="SUPFAM" id="SSF56300">
    <property type="entry name" value="Metallo-dependent phosphatases"/>
    <property type="match status" value="1"/>
</dbReference>
<evidence type="ECO:0000256" key="1">
    <source>
        <dbReference type="ARBA" id="ARBA00005662"/>
    </source>
</evidence>
<accession>A0A1H8E338</accession>
<evidence type="ECO:0000256" key="2">
    <source>
        <dbReference type="SAM" id="MobiDB-lite"/>
    </source>
</evidence>
<dbReference type="InterPro" id="IPR019079">
    <property type="entry name" value="Capsule_synth_CapA"/>
</dbReference>
<organism evidence="5 6">
    <name type="scientific">Mucilaginibacter gossypiicola</name>
    <dbReference type="NCBI Taxonomy" id="551995"/>
    <lineage>
        <taxon>Bacteria</taxon>
        <taxon>Pseudomonadati</taxon>
        <taxon>Bacteroidota</taxon>
        <taxon>Sphingobacteriia</taxon>
        <taxon>Sphingobacteriales</taxon>
        <taxon>Sphingobacteriaceae</taxon>
        <taxon>Mucilaginibacter</taxon>
    </lineage>
</organism>
<feature type="signal peptide" evidence="3">
    <location>
        <begin position="1"/>
        <end position="20"/>
    </location>
</feature>
<reference evidence="6" key="1">
    <citation type="submission" date="2016-10" db="EMBL/GenBank/DDBJ databases">
        <authorList>
            <person name="Varghese N."/>
            <person name="Submissions S."/>
        </authorList>
    </citation>
    <scope>NUCLEOTIDE SEQUENCE [LARGE SCALE GENOMIC DNA]</scope>
    <source>
        <strain evidence="6">Gh-48</strain>
    </source>
</reference>
<name>A0A1H8E338_9SPHI</name>